<comment type="caution">
    <text evidence="8">The sequence shown here is derived from an EMBL/GenBank/DDBJ whole genome shotgun (WGS) entry which is preliminary data.</text>
</comment>
<proteinExistence type="inferred from homology"/>
<comment type="similarity">
    <text evidence="5">Belongs to the SAT4 family.</text>
</comment>
<evidence type="ECO:0000313" key="9">
    <source>
        <dbReference type="Proteomes" id="UP000297910"/>
    </source>
</evidence>
<evidence type="ECO:0000259" key="7">
    <source>
        <dbReference type="Pfam" id="PF20684"/>
    </source>
</evidence>
<feature type="transmembrane region" description="Helical" evidence="6">
    <location>
        <begin position="164"/>
        <end position="190"/>
    </location>
</feature>
<dbReference type="InterPro" id="IPR052337">
    <property type="entry name" value="SAT4-like"/>
</dbReference>
<dbReference type="PANTHER" id="PTHR33048:SF93">
    <property type="entry name" value="INTEGRAL MEMBRANE PROTEIN"/>
    <property type="match status" value="1"/>
</dbReference>
<comment type="subcellular location">
    <subcellularLocation>
        <location evidence="1">Membrane</location>
        <topology evidence="1">Multi-pass membrane protein</topology>
    </subcellularLocation>
</comment>
<feature type="transmembrane region" description="Helical" evidence="6">
    <location>
        <begin position="86"/>
        <end position="112"/>
    </location>
</feature>
<evidence type="ECO:0000256" key="2">
    <source>
        <dbReference type="ARBA" id="ARBA00022692"/>
    </source>
</evidence>
<evidence type="ECO:0000256" key="5">
    <source>
        <dbReference type="ARBA" id="ARBA00038359"/>
    </source>
</evidence>
<dbReference type="GO" id="GO:0016020">
    <property type="term" value="C:membrane"/>
    <property type="evidence" value="ECO:0007669"/>
    <property type="project" value="UniProtKB-SubCell"/>
</dbReference>
<dbReference type="PANTHER" id="PTHR33048">
    <property type="entry name" value="PTH11-LIKE INTEGRAL MEMBRANE PROTEIN (AFU_ORTHOLOGUE AFUA_5G11245)"/>
    <property type="match status" value="1"/>
</dbReference>
<keyword evidence="9" id="KW-1185">Reference proteome</keyword>
<evidence type="ECO:0000256" key="6">
    <source>
        <dbReference type="SAM" id="Phobius"/>
    </source>
</evidence>
<keyword evidence="4 6" id="KW-0472">Membrane</keyword>
<organism evidence="8 9">
    <name type="scientific">Botrytis paeoniae</name>
    <dbReference type="NCBI Taxonomy" id="278948"/>
    <lineage>
        <taxon>Eukaryota</taxon>
        <taxon>Fungi</taxon>
        <taxon>Dikarya</taxon>
        <taxon>Ascomycota</taxon>
        <taxon>Pezizomycotina</taxon>
        <taxon>Leotiomycetes</taxon>
        <taxon>Helotiales</taxon>
        <taxon>Sclerotiniaceae</taxon>
        <taxon>Botrytis</taxon>
    </lineage>
</organism>
<reference evidence="8 9" key="1">
    <citation type="submission" date="2017-12" db="EMBL/GenBank/DDBJ databases">
        <title>Comparative genomics of Botrytis spp.</title>
        <authorList>
            <person name="Valero-Jimenez C.A."/>
            <person name="Tapia P."/>
            <person name="Veloso J."/>
            <person name="Silva-Moreno E."/>
            <person name="Staats M."/>
            <person name="Valdes J.H."/>
            <person name="Van Kan J.A.L."/>
        </authorList>
    </citation>
    <scope>NUCLEOTIDE SEQUENCE [LARGE SCALE GENOMIC DNA]</scope>
    <source>
        <strain evidence="8 9">Bp0003</strain>
    </source>
</reference>
<name>A0A4Z1FWQ6_9HELO</name>
<gene>
    <name evidence="8" type="ORF">BPAE_0032g00610</name>
</gene>
<keyword evidence="2 6" id="KW-0812">Transmembrane</keyword>
<evidence type="ECO:0000256" key="1">
    <source>
        <dbReference type="ARBA" id="ARBA00004141"/>
    </source>
</evidence>
<evidence type="ECO:0000313" key="8">
    <source>
        <dbReference type="EMBL" id="TGO28118.1"/>
    </source>
</evidence>
<protein>
    <recommendedName>
        <fullName evidence="7">Rhodopsin domain-containing protein</fullName>
    </recommendedName>
</protein>
<dbReference type="Pfam" id="PF20684">
    <property type="entry name" value="Fung_rhodopsin"/>
    <property type="match status" value="1"/>
</dbReference>
<feature type="transmembrane region" description="Helical" evidence="6">
    <location>
        <begin position="45"/>
        <end position="66"/>
    </location>
</feature>
<feature type="transmembrane region" description="Helical" evidence="6">
    <location>
        <begin position="12"/>
        <end position="33"/>
    </location>
</feature>
<dbReference type="AlphaFoldDB" id="A0A4Z1FWQ6"/>
<dbReference type="InterPro" id="IPR049326">
    <property type="entry name" value="Rhodopsin_dom_fungi"/>
</dbReference>
<feature type="domain" description="Rhodopsin" evidence="7">
    <location>
        <begin position="29"/>
        <end position="248"/>
    </location>
</feature>
<feature type="transmembrane region" description="Helical" evidence="6">
    <location>
        <begin position="124"/>
        <end position="144"/>
    </location>
</feature>
<accession>A0A4Z1FWQ6</accession>
<evidence type="ECO:0000256" key="4">
    <source>
        <dbReference type="ARBA" id="ARBA00023136"/>
    </source>
</evidence>
<sequence>MAVPLTEKGLQLLGVLWMEVVLSFCFISLRLYTRKFIGGAPGVDDYLLILSWALMTAFAACISRSVSYGMGTHASVLTVADNSHGILWLLIGQFIIAVAMGISKCAVAVFLLRIVNQTWHKILLYFWILTILILSFLLAIAVFAQCTPVQSIWDPTVEGTCTLSLTVIAKVMCSWSAAMDFFLAGFPWVVIWGLNMKQKEKITICVSLSLGVIAGVCDAVSDSVMWTMSELCVTVICVTIPALRPLYNRMTGGSSTGGPYQNYDFDNQKSGAGAGAGEYNLKSLKRGNKEATHYDVEVTRGGIDNDTDSDTCILAPPTADDLKDGGIQRHREVTVTYEDGMSATSSKQHV</sequence>
<evidence type="ECO:0000256" key="3">
    <source>
        <dbReference type="ARBA" id="ARBA00022989"/>
    </source>
</evidence>
<dbReference type="EMBL" id="PQXI01000032">
    <property type="protein sequence ID" value="TGO28118.1"/>
    <property type="molecule type" value="Genomic_DNA"/>
</dbReference>
<dbReference type="Proteomes" id="UP000297910">
    <property type="component" value="Unassembled WGS sequence"/>
</dbReference>
<keyword evidence="3 6" id="KW-1133">Transmembrane helix</keyword>